<reference evidence="2 3" key="1">
    <citation type="journal article" date="2014" name="Nat. Commun.">
        <title>Molecular traces of alternative social organization in a termite genome.</title>
        <authorList>
            <person name="Terrapon N."/>
            <person name="Li C."/>
            <person name="Robertson H.M."/>
            <person name="Ji L."/>
            <person name="Meng X."/>
            <person name="Booth W."/>
            <person name="Chen Z."/>
            <person name="Childers C.P."/>
            <person name="Glastad K.M."/>
            <person name="Gokhale K."/>
            <person name="Gowin J."/>
            <person name="Gronenberg W."/>
            <person name="Hermansen R.A."/>
            <person name="Hu H."/>
            <person name="Hunt B.G."/>
            <person name="Huylmans A.K."/>
            <person name="Khalil S.M."/>
            <person name="Mitchell R.D."/>
            <person name="Munoz-Torres M.C."/>
            <person name="Mustard J.A."/>
            <person name="Pan H."/>
            <person name="Reese J.T."/>
            <person name="Scharf M.E."/>
            <person name="Sun F."/>
            <person name="Vogel H."/>
            <person name="Xiao J."/>
            <person name="Yang W."/>
            <person name="Yang Z."/>
            <person name="Yang Z."/>
            <person name="Zhou J."/>
            <person name="Zhu J."/>
            <person name="Brent C.S."/>
            <person name="Elsik C.G."/>
            <person name="Goodisman M.A."/>
            <person name="Liberles D.A."/>
            <person name="Roe R.M."/>
            <person name="Vargo E.L."/>
            <person name="Vilcinskas A."/>
            <person name="Wang J."/>
            <person name="Bornberg-Bauer E."/>
            <person name="Korb J."/>
            <person name="Zhang G."/>
            <person name="Liebig J."/>
        </authorList>
    </citation>
    <scope>NUCLEOTIDE SEQUENCE [LARGE SCALE GENOMIC DNA]</scope>
    <source>
        <tissue evidence="2">Whole organism</tissue>
    </source>
</reference>
<organism evidence="2 3">
    <name type="scientific">Zootermopsis nevadensis</name>
    <name type="common">Dampwood termite</name>
    <dbReference type="NCBI Taxonomy" id="136037"/>
    <lineage>
        <taxon>Eukaryota</taxon>
        <taxon>Metazoa</taxon>
        <taxon>Ecdysozoa</taxon>
        <taxon>Arthropoda</taxon>
        <taxon>Hexapoda</taxon>
        <taxon>Insecta</taxon>
        <taxon>Pterygota</taxon>
        <taxon>Neoptera</taxon>
        <taxon>Polyneoptera</taxon>
        <taxon>Dictyoptera</taxon>
        <taxon>Blattodea</taxon>
        <taxon>Blattoidea</taxon>
        <taxon>Termitoidae</taxon>
        <taxon>Termopsidae</taxon>
        <taxon>Zootermopsis</taxon>
    </lineage>
</organism>
<evidence type="ECO:0000313" key="3">
    <source>
        <dbReference type="Proteomes" id="UP000027135"/>
    </source>
</evidence>
<name>A0A067QQG2_ZOONE</name>
<dbReference type="Proteomes" id="UP000027135">
    <property type="component" value="Unassembled WGS sequence"/>
</dbReference>
<sequence>MKIWVKGTRPLGSQGQSDLNKTAEQPYFRKWHQQQHNRLFNCAELGLISLRHSLSARVSRSLSLSAILKRHSPSTEADGRSPPFMRPKTQNLADFYPQPEGIFIMSSHLRLRDSP</sequence>
<evidence type="ECO:0000313" key="2">
    <source>
        <dbReference type="EMBL" id="KDR06610.1"/>
    </source>
</evidence>
<proteinExistence type="predicted"/>
<dbReference type="InParanoid" id="A0A067QQG2"/>
<gene>
    <name evidence="2" type="ORF">L798_02993</name>
</gene>
<keyword evidence="3" id="KW-1185">Reference proteome</keyword>
<feature type="region of interest" description="Disordered" evidence="1">
    <location>
        <begin position="71"/>
        <end position="92"/>
    </location>
</feature>
<protein>
    <submittedName>
        <fullName evidence="2">Uncharacterized protein</fullName>
    </submittedName>
</protein>
<evidence type="ECO:0000256" key="1">
    <source>
        <dbReference type="SAM" id="MobiDB-lite"/>
    </source>
</evidence>
<dbReference type="AlphaFoldDB" id="A0A067QQG2"/>
<accession>A0A067QQG2</accession>
<dbReference type="EMBL" id="KK853574">
    <property type="protein sequence ID" value="KDR06610.1"/>
    <property type="molecule type" value="Genomic_DNA"/>
</dbReference>